<evidence type="ECO:0000256" key="3">
    <source>
        <dbReference type="ARBA" id="ARBA00022448"/>
    </source>
</evidence>
<dbReference type="InterPro" id="IPR017871">
    <property type="entry name" value="ABC_transporter-like_CS"/>
</dbReference>
<protein>
    <submittedName>
        <fullName evidence="9">Dipeptide ABC transporter ATP-binding protein</fullName>
    </submittedName>
</protein>
<dbReference type="SUPFAM" id="SSF52540">
    <property type="entry name" value="P-loop containing nucleoside triphosphate hydrolases"/>
    <property type="match status" value="2"/>
</dbReference>
<evidence type="ECO:0000256" key="5">
    <source>
        <dbReference type="ARBA" id="ARBA00022741"/>
    </source>
</evidence>
<dbReference type="CDD" id="cd03257">
    <property type="entry name" value="ABC_NikE_OppD_transporters"/>
    <property type="match status" value="2"/>
</dbReference>
<comment type="subcellular location">
    <subcellularLocation>
        <location evidence="1">Cell inner membrane</location>
        <topology evidence="1">Peripheral membrane protein</topology>
    </subcellularLocation>
</comment>
<keyword evidence="10" id="KW-1185">Reference proteome</keyword>
<dbReference type="PANTHER" id="PTHR43297:SF2">
    <property type="entry name" value="DIPEPTIDE TRANSPORT ATP-BINDING PROTEIN DPPD"/>
    <property type="match status" value="1"/>
</dbReference>
<evidence type="ECO:0000313" key="9">
    <source>
        <dbReference type="EMBL" id="UYG51219.1"/>
    </source>
</evidence>
<sequence>MTQNNSSSSPLLEVRDLQVWFGDKQVVHGVDFHVHAGEKLALVGESGSGKTVTALALLRLAGDARLSGQALFEGRDLLALPEREMRGVRGGDIAMIFQEPMTALNPLMAVGDQVAEVLQLKQALSPAQARRQAVELLATTGIPEPERRARAFAHQLSGGQRQRAMIAMALASSPRLLLADEPTTALDVTLRVQILELLGDLQRQTGMALLLITHDLNLVRRFADRAAVMEHGRLVEQGSVQEVFANPQHAYTRRLIGSVPKRDVVEAPQRSDQPLVETQQLQVRYSTPLPGLRGWFRRGEFVAVKGVDLQLLPHHTLGVVGESGSGKSTLAQAILGLLPADGQLRIEGQAWQQPATRNSRANQALRRRVQVVFQDPFSSLSPRLTVEEIVGEGLRLQEPGSTAAARRQRVEQVLADVGLTQLQYPGLLQRYPHEFSGGQRQRLAIARALIVQPQLLVLDEPTSALDVTVQQQVLALLQRLQKERGLSYLLITHDIEVIRAMAHDVMVMKEGEVLEAGPVAQVLDAPRHAYTQRLVAAATMA</sequence>
<dbReference type="Pfam" id="PF08352">
    <property type="entry name" value="oligo_HPY"/>
    <property type="match status" value="2"/>
</dbReference>
<keyword evidence="6 9" id="KW-0067">ATP-binding</keyword>
<dbReference type="GO" id="GO:0005524">
    <property type="term" value="F:ATP binding"/>
    <property type="evidence" value="ECO:0007669"/>
    <property type="project" value="UniProtKB-KW"/>
</dbReference>
<dbReference type="NCBIfam" id="NF008453">
    <property type="entry name" value="PRK11308.1"/>
    <property type="match status" value="2"/>
</dbReference>
<dbReference type="InterPro" id="IPR027417">
    <property type="entry name" value="P-loop_NTPase"/>
</dbReference>
<evidence type="ECO:0000259" key="8">
    <source>
        <dbReference type="PROSITE" id="PS50893"/>
    </source>
</evidence>
<dbReference type="Pfam" id="PF00005">
    <property type="entry name" value="ABC_tran"/>
    <property type="match status" value="2"/>
</dbReference>
<dbReference type="PANTHER" id="PTHR43297">
    <property type="entry name" value="OLIGOPEPTIDE TRANSPORT ATP-BINDING PROTEIN APPD"/>
    <property type="match status" value="1"/>
</dbReference>
<organism evidence="9 10">
    <name type="scientific">Comamonas endophytica</name>
    <dbReference type="NCBI Taxonomy" id="2949090"/>
    <lineage>
        <taxon>Bacteria</taxon>
        <taxon>Pseudomonadati</taxon>
        <taxon>Pseudomonadota</taxon>
        <taxon>Betaproteobacteria</taxon>
        <taxon>Burkholderiales</taxon>
        <taxon>Comamonadaceae</taxon>
        <taxon>Comamonas</taxon>
    </lineage>
</organism>
<reference evidence="9" key="1">
    <citation type="submission" date="2022-09" db="EMBL/GenBank/DDBJ databases">
        <title>The complete genome of Acidovorax sp. 5MLIR.</title>
        <authorList>
            <person name="Liu L."/>
            <person name="Yue J."/>
            <person name="Yang F."/>
            <person name="Yuan J."/>
            <person name="Li L."/>
        </authorList>
    </citation>
    <scope>NUCLEOTIDE SEQUENCE</scope>
    <source>
        <strain evidence="9">5MLIR</strain>
    </source>
</reference>
<feature type="domain" description="ABC transporter" evidence="8">
    <location>
        <begin position="12"/>
        <end position="256"/>
    </location>
</feature>
<keyword evidence="5" id="KW-0547">Nucleotide-binding</keyword>
<dbReference type="SMART" id="SM00382">
    <property type="entry name" value="AAA"/>
    <property type="match status" value="2"/>
</dbReference>
<dbReference type="InterPro" id="IPR050388">
    <property type="entry name" value="ABC_Ni/Peptide_Import"/>
</dbReference>
<keyword evidence="3" id="KW-0813">Transport</keyword>
<dbReference type="PROSITE" id="PS50893">
    <property type="entry name" value="ABC_TRANSPORTER_2"/>
    <property type="match status" value="2"/>
</dbReference>
<dbReference type="InterPro" id="IPR013563">
    <property type="entry name" value="Oligopep_ABC_C"/>
</dbReference>
<feature type="domain" description="ABC transporter" evidence="8">
    <location>
        <begin position="276"/>
        <end position="535"/>
    </location>
</feature>
<dbReference type="InterPro" id="IPR003439">
    <property type="entry name" value="ABC_transporter-like_ATP-bd"/>
</dbReference>
<dbReference type="Gene3D" id="3.40.50.300">
    <property type="entry name" value="P-loop containing nucleotide triphosphate hydrolases"/>
    <property type="match status" value="2"/>
</dbReference>
<dbReference type="Proteomes" id="UP001162800">
    <property type="component" value="Chromosome"/>
</dbReference>
<gene>
    <name evidence="9" type="ORF">M9799_14270</name>
</gene>
<keyword evidence="4" id="KW-1003">Cell membrane</keyword>
<keyword evidence="7" id="KW-0472">Membrane</keyword>
<dbReference type="PROSITE" id="PS00211">
    <property type="entry name" value="ABC_TRANSPORTER_1"/>
    <property type="match status" value="2"/>
</dbReference>
<evidence type="ECO:0000256" key="2">
    <source>
        <dbReference type="ARBA" id="ARBA00005417"/>
    </source>
</evidence>
<dbReference type="RefSeq" id="WP_231044547.1">
    <property type="nucleotide sequence ID" value="NZ_CP106881.1"/>
</dbReference>
<comment type="similarity">
    <text evidence="2">Belongs to the ABC transporter superfamily.</text>
</comment>
<evidence type="ECO:0000313" key="10">
    <source>
        <dbReference type="Proteomes" id="UP001162800"/>
    </source>
</evidence>
<evidence type="ECO:0000256" key="6">
    <source>
        <dbReference type="ARBA" id="ARBA00022840"/>
    </source>
</evidence>
<evidence type="ECO:0000256" key="1">
    <source>
        <dbReference type="ARBA" id="ARBA00004417"/>
    </source>
</evidence>
<evidence type="ECO:0000256" key="4">
    <source>
        <dbReference type="ARBA" id="ARBA00022475"/>
    </source>
</evidence>
<evidence type="ECO:0000256" key="7">
    <source>
        <dbReference type="ARBA" id="ARBA00023136"/>
    </source>
</evidence>
<dbReference type="InterPro" id="IPR003593">
    <property type="entry name" value="AAA+_ATPase"/>
</dbReference>
<proteinExistence type="inferred from homology"/>
<accession>A0ABY6G857</accession>
<dbReference type="EMBL" id="CP106881">
    <property type="protein sequence ID" value="UYG51219.1"/>
    <property type="molecule type" value="Genomic_DNA"/>
</dbReference>
<name>A0ABY6G857_9BURK</name>